<dbReference type="Gene3D" id="1.20.1600.10">
    <property type="entry name" value="Outer membrane efflux proteins (OEP)"/>
    <property type="match status" value="1"/>
</dbReference>
<organism evidence="1">
    <name type="scientific">hydrothermal vent metagenome</name>
    <dbReference type="NCBI Taxonomy" id="652676"/>
    <lineage>
        <taxon>unclassified sequences</taxon>
        <taxon>metagenomes</taxon>
        <taxon>ecological metagenomes</taxon>
    </lineage>
</organism>
<name>A0A160TPL9_9ZZZZ</name>
<dbReference type="AlphaFoldDB" id="A0A160TPL9"/>
<dbReference type="InterPro" id="IPR003423">
    <property type="entry name" value="OMP_efflux"/>
</dbReference>
<protein>
    <submittedName>
        <fullName evidence="1">Outer membrane efflux family protein</fullName>
    </submittedName>
</protein>
<dbReference type="SUPFAM" id="SSF56954">
    <property type="entry name" value="Outer membrane efflux proteins (OEP)"/>
    <property type="match status" value="1"/>
</dbReference>
<dbReference type="PANTHER" id="PTHR30203">
    <property type="entry name" value="OUTER MEMBRANE CATION EFFLUX PROTEIN"/>
    <property type="match status" value="1"/>
</dbReference>
<gene>
    <name evidence="1" type="ORF">MGWOODY_Smn2831</name>
</gene>
<dbReference type="EMBL" id="CZQE01000388">
    <property type="protein sequence ID" value="CUS46718.1"/>
    <property type="molecule type" value="Genomic_DNA"/>
</dbReference>
<dbReference type="InterPro" id="IPR010131">
    <property type="entry name" value="MdtP/NodT-like"/>
</dbReference>
<accession>A0A160TPL9</accession>
<dbReference type="PANTHER" id="PTHR30203:SF30">
    <property type="entry name" value="OUTER MEMBRANE PROTEIN-RELATED"/>
    <property type="match status" value="1"/>
</dbReference>
<dbReference type="GO" id="GO:0015562">
    <property type="term" value="F:efflux transmembrane transporter activity"/>
    <property type="evidence" value="ECO:0007669"/>
    <property type="project" value="InterPro"/>
</dbReference>
<reference evidence="1" key="1">
    <citation type="submission" date="2015-10" db="EMBL/GenBank/DDBJ databases">
        <authorList>
            <person name="Gilbert D.G."/>
        </authorList>
    </citation>
    <scope>NUCLEOTIDE SEQUENCE</scope>
</reference>
<evidence type="ECO:0000313" key="1">
    <source>
        <dbReference type="EMBL" id="CUS46718.1"/>
    </source>
</evidence>
<dbReference type="Pfam" id="PF02321">
    <property type="entry name" value="OEP"/>
    <property type="match status" value="1"/>
</dbReference>
<proteinExistence type="predicted"/>
<sequence>MRNRRLIGFELRQGDWLRQRRLRGRTLELSGCGASGEQHRDRDGHHAGLHHVNRLLILAIATGIVLFPGSSMPAGAQTVEPLSSPYASPVPPPPSRPVPKGAAVAISLTEAVALGLRDNRTIKSAYLSRIAQKFDLFVAGTRFRPRINVAADVFRAWSGGVSSTQSNVTPQVGVLLPTGANAGFSWARNDRFQDGQHFASEVSTFSVSQPLLRGAGPDINLAPIRRARLQERINQLGLKNTVSNAVSSIVFAYRGLVQAQEQVRLAELALKRTRDLLETNRALIAAGRMAAADIVQTESGVANQEVAVLQAGQTRTSAQLALLQLLALDLSTNIVAGDSIDTGRVAIDLDKALELGRSARMDLLSSELAVEQGRISLREAKNNRLWDLSATGSVSRFRGSDALRSPLDGDTDKRVGLTLNIPIGGDYAPRQGEINATIALRQAEITYQDTSQAAESQIRDAVQSVDASWLQLEAARRARNLAARALDIQREKLNFGRASNFEVLSFEADLRAADAQELSAKINYLNQLTSLDQQIGSTLDTWKIDLND</sequence>